<evidence type="ECO:0000313" key="1">
    <source>
        <dbReference type="EMBL" id="RVX13966.1"/>
    </source>
</evidence>
<organism evidence="1 2">
    <name type="scientific">Vitis vinifera</name>
    <name type="common">Grape</name>
    <dbReference type="NCBI Taxonomy" id="29760"/>
    <lineage>
        <taxon>Eukaryota</taxon>
        <taxon>Viridiplantae</taxon>
        <taxon>Streptophyta</taxon>
        <taxon>Embryophyta</taxon>
        <taxon>Tracheophyta</taxon>
        <taxon>Spermatophyta</taxon>
        <taxon>Magnoliopsida</taxon>
        <taxon>eudicotyledons</taxon>
        <taxon>Gunneridae</taxon>
        <taxon>Pentapetalae</taxon>
        <taxon>rosids</taxon>
        <taxon>Vitales</taxon>
        <taxon>Vitaceae</taxon>
        <taxon>Viteae</taxon>
        <taxon>Vitis</taxon>
    </lineage>
</organism>
<dbReference type="Pfam" id="PF00022">
    <property type="entry name" value="Actin"/>
    <property type="match status" value="1"/>
</dbReference>
<dbReference type="Proteomes" id="UP000288805">
    <property type="component" value="Unassembled WGS sequence"/>
</dbReference>
<comment type="caution">
    <text evidence="1">The sequence shown here is derived from an EMBL/GenBank/DDBJ whole genome shotgun (WGS) entry which is preliminary data.</text>
</comment>
<name>A0A438JYC1_VITVI</name>
<reference evidence="1 2" key="1">
    <citation type="journal article" date="2018" name="PLoS Genet.">
        <title>Population sequencing reveals clonal diversity and ancestral inbreeding in the grapevine cultivar Chardonnay.</title>
        <authorList>
            <person name="Roach M.J."/>
            <person name="Johnson D.L."/>
            <person name="Bohlmann J."/>
            <person name="van Vuuren H.J."/>
            <person name="Jones S.J."/>
            <person name="Pretorius I.S."/>
            <person name="Schmidt S.A."/>
            <person name="Borneman A.R."/>
        </authorList>
    </citation>
    <scope>NUCLEOTIDE SEQUENCE [LARGE SCALE GENOMIC DNA]</scope>
    <source>
        <strain evidence="2">cv. Chardonnay</strain>
        <tissue evidence="1">Leaf</tissue>
    </source>
</reference>
<dbReference type="SUPFAM" id="SSF53067">
    <property type="entry name" value="Actin-like ATPase domain"/>
    <property type="match status" value="1"/>
</dbReference>
<accession>A0A438JYC1</accession>
<evidence type="ECO:0000313" key="2">
    <source>
        <dbReference type="Proteomes" id="UP000288805"/>
    </source>
</evidence>
<sequence length="199" mass="21894">MYGGDEVSAIVIDLGSHTCKAGYAGEDAPKAVFPSMLARAKSGGFILGFKVGIRGGEGMEVFYLLFVDDAMILYNTNRDQKFEEEEGVGGLRLRGVRDGYGVGVWKAIKDEWEGIKTRLVRANTEKCGPSKWNMILDSNPATEDTLNLSGAGCCGVVNTLRFGSLWRVLRTWPWKGYKEPFLSSIVWITWALVKVDVSA</sequence>
<dbReference type="InterPro" id="IPR043129">
    <property type="entry name" value="ATPase_NBD"/>
</dbReference>
<dbReference type="AlphaFoldDB" id="A0A438JYC1"/>
<dbReference type="InterPro" id="IPR004000">
    <property type="entry name" value="Actin"/>
</dbReference>
<proteinExistence type="predicted"/>
<gene>
    <name evidence="1" type="primary">ARP4A_1</name>
    <name evidence="1" type="ORF">CK203_011281</name>
</gene>
<dbReference type="EMBL" id="QGNW01000022">
    <property type="protein sequence ID" value="RVX13966.1"/>
    <property type="molecule type" value="Genomic_DNA"/>
</dbReference>
<dbReference type="Gene3D" id="3.30.420.40">
    <property type="match status" value="1"/>
</dbReference>
<protein>
    <submittedName>
        <fullName evidence="1">Actin-related protein 4A</fullName>
    </submittedName>
</protein>